<dbReference type="AlphaFoldDB" id="A0A7W6GMI9"/>
<gene>
    <name evidence="1" type="ORF">GGR44_000153</name>
</gene>
<sequence length="123" mass="13550">MVALDVNRAQNFLLELKIAAIARLDRTASTYVAAFSERGAATFIANLETSLHLHPWGDHDLPVTVNDGAAGTTGFKRNREASAERKFTAFYLRHLPRTRRGPFAALGAIANRVGMPLLLKYNL</sequence>
<accession>A0A7W6GMI9</accession>
<dbReference type="Proteomes" id="UP000552757">
    <property type="component" value="Unassembled WGS sequence"/>
</dbReference>
<name>A0A7W6GMI9_9SPHN</name>
<reference evidence="1 2" key="1">
    <citation type="submission" date="2020-08" db="EMBL/GenBank/DDBJ databases">
        <title>Genomic Encyclopedia of Type Strains, Phase IV (KMG-IV): sequencing the most valuable type-strain genomes for metagenomic binning, comparative biology and taxonomic classification.</title>
        <authorList>
            <person name="Goeker M."/>
        </authorList>
    </citation>
    <scope>NUCLEOTIDE SEQUENCE [LARGE SCALE GENOMIC DNA]</scope>
    <source>
        <strain evidence="1 2">DSM 29348</strain>
    </source>
</reference>
<evidence type="ECO:0000313" key="1">
    <source>
        <dbReference type="EMBL" id="MBB3980522.1"/>
    </source>
</evidence>
<proteinExistence type="predicted"/>
<dbReference type="EMBL" id="JACIEB010000001">
    <property type="protein sequence ID" value="MBB3980522.1"/>
    <property type="molecule type" value="Genomic_DNA"/>
</dbReference>
<keyword evidence="2" id="KW-1185">Reference proteome</keyword>
<organism evidence="1 2">
    <name type="scientific">Sphingobium fontiphilum</name>
    <dbReference type="NCBI Taxonomy" id="944425"/>
    <lineage>
        <taxon>Bacteria</taxon>
        <taxon>Pseudomonadati</taxon>
        <taxon>Pseudomonadota</taxon>
        <taxon>Alphaproteobacteria</taxon>
        <taxon>Sphingomonadales</taxon>
        <taxon>Sphingomonadaceae</taxon>
        <taxon>Sphingobium</taxon>
    </lineage>
</organism>
<evidence type="ECO:0000313" key="2">
    <source>
        <dbReference type="Proteomes" id="UP000552757"/>
    </source>
</evidence>
<protein>
    <submittedName>
        <fullName evidence="1">Uncharacterized protein</fullName>
    </submittedName>
</protein>
<comment type="caution">
    <text evidence="1">The sequence shown here is derived from an EMBL/GenBank/DDBJ whole genome shotgun (WGS) entry which is preliminary data.</text>
</comment>